<dbReference type="STRING" id="1573173.A0A166SDC5"/>
<dbReference type="SMART" id="SM00257">
    <property type="entry name" value="LysM"/>
    <property type="match status" value="2"/>
</dbReference>
<accession>A0A166SDC5</accession>
<dbReference type="PANTHER" id="PTHR33734:SF22">
    <property type="entry name" value="MEMBRANE-BOUND LYTIC MUREIN TRANSGLYCOSYLASE D"/>
    <property type="match status" value="1"/>
</dbReference>
<reference evidence="2 3" key="1">
    <citation type="submission" date="2015-06" db="EMBL/GenBank/DDBJ databases">
        <title>Survival trade-offs in plant roots during colonization by closely related pathogenic and mutualistic fungi.</title>
        <authorList>
            <person name="Hacquard S."/>
            <person name="Kracher B."/>
            <person name="Hiruma K."/>
            <person name="Weinman A."/>
            <person name="Muench P."/>
            <person name="Garrido Oter R."/>
            <person name="Ver Loren van Themaat E."/>
            <person name="Dallerey J.-F."/>
            <person name="Damm U."/>
            <person name="Henrissat B."/>
            <person name="Lespinet O."/>
            <person name="Thon M."/>
            <person name="Kemen E."/>
            <person name="McHardy A.C."/>
            <person name="Schulze-Lefert P."/>
            <person name="O'Connell R.J."/>
        </authorList>
    </citation>
    <scope>NUCLEOTIDE SEQUENCE [LARGE SCALE GENOMIC DNA]</scope>
    <source>
        <strain evidence="2 3">MAFF 238704</strain>
    </source>
</reference>
<dbReference type="Pfam" id="PF01476">
    <property type="entry name" value="LysM"/>
    <property type="match status" value="2"/>
</dbReference>
<dbReference type="Gene3D" id="3.10.350.10">
    <property type="entry name" value="LysM domain"/>
    <property type="match status" value="2"/>
</dbReference>
<feature type="domain" description="LysM" evidence="1">
    <location>
        <begin position="69"/>
        <end position="113"/>
    </location>
</feature>
<sequence>LSLFDFRFQVYLLFLQVIGSIIPHQNTKMQVSIFTVLAAAASFVAALPTATTTAAATPSATCGKLGNFHKTTVKPGQTLTTIAERYNSGICDIAWLNKLANPNVINAGQVLLVPVDVCNPDNTSCLTPEGEATCVTGGPATYTIKSGDTFFVVAQSLGITTDSLTGANPGVVPENLQIGQVINVPVCN</sequence>
<dbReference type="PROSITE" id="PS51782">
    <property type="entry name" value="LYSM"/>
    <property type="match status" value="2"/>
</dbReference>
<dbReference type="InterPro" id="IPR036779">
    <property type="entry name" value="LysM_dom_sf"/>
</dbReference>
<dbReference type="EMBL" id="LFIW01002438">
    <property type="protein sequence ID" value="KZL70582.1"/>
    <property type="molecule type" value="Genomic_DNA"/>
</dbReference>
<evidence type="ECO:0000313" key="3">
    <source>
        <dbReference type="Proteomes" id="UP000076584"/>
    </source>
</evidence>
<proteinExistence type="predicted"/>
<evidence type="ECO:0000313" key="2">
    <source>
        <dbReference type="EMBL" id="KZL70582.1"/>
    </source>
</evidence>
<keyword evidence="3" id="KW-1185">Reference proteome</keyword>
<dbReference type="AlphaFoldDB" id="A0A166SDC5"/>
<dbReference type="InterPro" id="IPR018392">
    <property type="entry name" value="LysM"/>
</dbReference>
<evidence type="ECO:0000259" key="1">
    <source>
        <dbReference type="PROSITE" id="PS51782"/>
    </source>
</evidence>
<comment type="caution">
    <text evidence="2">The sequence shown here is derived from an EMBL/GenBank/DDBJ whole genome shotgun (WGS) entry which is preliminary data.</text>
</comment>
<organism evidence="2 3">
    <name type="scientific">Colletotrichum incanum</name>
    <name type="common">Soybean anthracnose fungus</name>
    <dbReference type="NCBI Taxonomy" id="1573173"/>
    <lineage>
        <taxon>Eukaryota</taxon>
        <taxon>Fungi</taxon>
        <taxon>Dikarya</taxon>
        <taxon>Ascomycota</taxon>
        <taxon>Pezizomycotina</taxon>
        <taxon>Sordariomycetes</taxon>
        <taxon>Hypocreomycetidae</taxon>
        <taxon>Glomerellales</taxon>
        <taxon>Glomerellaceae</taxon>
        <taxon>Colletotrichum</taxon>
        <taxon>Colletotrichum spaethianum species complex</taxon>
    </lineage>
</organism>
<dbReference type="SUPFAM" id="SSF54106">
    <property type="entry name" value="LysM domain"/>
    <property type="match status" value="2"/>
</dbReference>
<name>A0A166SDC5_COLIC</name>
<dbReference type="PANTHER" id="PTHR33734">
    <property type="entry name" value="LYSM DOMAIN-CONTAINING GPI-ANCHORED PROTEIN 2"/>
    <property type="match status" value="1"/>
</dbReference>
<protein>
    <submittedName>
        <fullName evidence="2">Intracellular hyphae protein 1</fullName>
    </submittedName>
</protein>
<dbReference type="CDD" id="cd00118">
    <property type="entry name" value="LysM"/>
    <property type="match status" value="2"/>
</dbReference>
<gene>
    <name evidence="2" type="ORF">CI238_01553</name>
</gene>
<feature type="non-terminal residue" evidence="2">
    <location>
        <position position="1"/>
    </location>
</feature>
<dbReference type="Proteomes" id="UP000076584">
    <property type="component" value="Unassembled WGS sequence"/>
</dbReference>
<feature type="domain" description="LysM" evidence="1">
    <location>
        <begin position="140"/>
        <end position="184"/>
    </location>
</feature>